<comment type="similarity">
    <text evidence="2 9">Belongs to the MGMT family.</text>
</comment>
<dbReference type="InterPro" id="IPR008332">
    <property type="entry name" value="MethylG_MeTrfase_N"/>
</dbReference>
<dbReference type="InterPro" id="IPR014048">
    <property type="entry name" value="MethylDNA_cys_MeTrfase_DNA-bd"/>
</dbReference>
<dbReference type="PANTHER" id="PTHR10815:SF13">
    <property type="entry name" value="METHYLATED-DNA--PROTEIN-CYSTEINE METHYLTRANSFERASE"/>
    <property type="match status" value="1"/>
</dbReference>
<evidence type="ECO:0000259" key="11">
    <source>
        <dbReference type="Pfam" id="PF02870"/>
    </source>
</evidence>
<evidence type="ECO:0000259" key="10">
    <source>
        <dbReference type="Pfam" id="PF01035"/>
    </source>
</evidence>
<keyword evidence="4 9" id="KW-0489">Methyltransferase</keyword>
<dbReference type="OrthoDB" id="9802228at2"/>
<dbReference type="Proteomes" id="UP000027059">
    <property type="component" value="Chromosome"/>
</dbReference>
<dbReference type="KEGG" id="lfp:Y981_08370"/>
<keyword evidence="13" id="KW-1185">Reference proteome</keyword>
<dbReference type="GO" id="GO:0006307">
    <property type="term" value="P:DNA alkylation repair"/>
    <property type="evidence" value="ECO:0007669"/>
    <property type="project" value="UniProtKB-UniRule"/>
</dbReference>
<evidence type="ECO:0000256" key="3">
    <source>
        <dbReference type="ARBA" id="ARBA00022490"/>
    </source>
</evidence>
<comment type="catalytic activity">
    <reaction evidence="8 9">
        <text>a 6-O-methyl-2'-deoxyguanosine in DNA + L-cysteinyl-[protein] = S-methyl-L-cysteinyl-[protein] + a 2'-deoxyguanosine in DNA</text>
        <dbReference type="Rhea" id="RHEA:24000"/>
        <dbReference type="Rhea" id="RHEA-COMP:10131"/>
        <dbReference type="Rhea" id="RHEA-COMP:10132"/>
        <dbReference type="Rhea" id="RHEA-COMP:11367"/>
        <dbReference type="Rhea" id="RHEA-COMP:11368"/>
        <dbReference type="ChEBI" id="CHEBI:29950"/>
        <dbReference type="ChEBI" id="CHEBI:82612"/>
        <dbReference type="ChEBI" id="CHEBI:85445"/>
        <dbReference type="ChEBI" id="CHEBI:85448"/>
        <dbReference type="EC" id="2.1.1.63"/>
    </reaction>
</comment>
<comment type="catalytic activity">
    <reaction evidence="1 9">
        <text>a 4-O-methyl-thymidine in DNA + L-cysteinyl-[protein] = a thymidine in DNA + S-methyl-L-cysteinyl-[protein]</text>
        <dbReference type="Rhea" id="RHEA:53428"/>
        <dbReference type="Rhea" id="RHEA-COMP:10131"/>
        <dbReference type="Rhea" id="RHEA-COMP:10132"/>
        <dbReference type="Rhea" id="RHEA-COMP:13555"/>
        <dbReference type="Rhea" id="RHEA-COMP:13556"/>
        <dbReference type="ChEBI" id="CHEBI:29950"/>
        <dbReference type="ChEBI" id="CHEBI:82612"/>
        <dbReference type="ChEBI" id="CHEBI:137386"/>
        <dbReference type="ChEBI" id="CHEBI:137387"/>
        <dbReference type="EC" id="2.1.1.63"/>
    </reaction>
</comment>
<dbReference type="HOGENOM" id="CLU_000445_52_2_0"/>
<dbReference type="PANTHER" id="PTHR10815">
    <property type="entry name" value="METHYLATED-DNA--PROTEIN-CYSTEINE METHYLTRANSFERASE"/>
    <property type="match status" value="1"/>
</dbReference>
<dbReference type="HAMAP" id="MF_00772">
    <property type="entry name" value="OGT"/>
    <property type="match status" value="1"/>
</dbReference>
<organism evidence="12 13">
    <name type="scientific">Leptospirillum ferriphilum YSK</name>
    <dbReference type="NCBI Taxonomy" id="1441628"/>
    <lineage>
        <taxon>Bacteria</taxon>
        <taxon>Pseudomonadati</taxon>
        <taxon>Nitrospirota</taxon>
        <taxon>Nitrospiria</taxon>
        <taxon>Nitrospirales</taxon>
        <taxon>Nitrospiraceae</taxon>
        <taxon>Leptospirillum</taxon>
    </lineage>
</organism>
<dbReference type="EC" id="2.1.1.63" evidence="9"/>
<dbReference type="SUPFAM" id="SSF53155">
    <property type="entry name" value="Methylated DNA-protein cysteine methyltransferase domain"/>
    <property type="match status" value="1"/>
</dbReference>
<dbReference type="InterPro" id="IPR036217">
    <property type="entry name" value="MethylDNA_cys_MeTrfase_DNAb"/>
</dbReference>
<evidence type="ECO:0000313" key="13">
    <source>
        <dbReference type="Proteomes" id="UP000027059"/>
    </source>
</evidence>
<dbReference type="GO" id="GO:0003908">
    <property type="term" value="F:methylated-DNA-[protein]-cysteine S-methyltransferase activity"/>
    <property type="evidence" value="ECO:0007669"/>
    <property type="project" value="UniProtKB-UniRule"/>
</dbReference>
<dbReference type="GO" id="GO:0005737">
    <property type="term" value="C:cytoplasm"/>
    <property type="evidence" value="ECO:0007669"/>
    <property type="project" value="UniProtKB-SubCell"/>
</dbReference>
<dbReference type="Pfam" id="PF01035">
    <property type="entry name" value="DNA_binding_1"/>
    <property type="match status" value="1"/>
</dbReference>
<keyword evidence="7 9" id="KW-0234">DNA repair</keyword>
<evidence type="ECO:0000256" key="5">
    <source>
        <dbReference type="ARBA" id="ARBA00022679"/>
    </source>
</evidence>
<evidence type="ECO:0000313" key="12">
    <source>
        <dbReference type="EMBL" id="AIA30769.1"/>
    </source>
</evidence>
<feature type="domain" description="Methylated-DNA-[protein]-cysteine S-methyltransferase DNA binding" evidence="10">
    <location>
        <begin position="77"/>
        <end position="157"/>
    </location>
</feature>
<evidence type="ECO:0000256" key="7">
    <source>
        <dbReference type="ARBA" id="ARBA00023204"/>
    </source>
</evidence>
<evidence type="ECO:0000256" key="2">
    <source>
        <dbReference type="ARBA" id="ARBA00008711"/>
    </source>
</evidence>
<reference evidence="12 13" key="2">
    <citation type="journal article" date="2015" name="Biomed. Res. Int.">
        <title>Effects of Arsenite Resistance on the Growth and Functional Gene Expression of Leptospirillum ferriphilum and Acidithiobacillus thiooxidans in Pure Culture and Coculture.</title>
        <authorList>
            <person name="Jiang H."/>
            <person name="Liang Y."/>
            <person name="Yin H."/>
            <person name="Xiao Y."/>
            <person name="Guo X."/>
            <person name="Xu Y."/>
            <person name="Hu Q."/>
            <person name="Liu H."/>
            <person name="Liu X."/>
        </authorList>
    </citation>
    <scope>NUCLEOTIDE SEQUENCE [LARGE SCALE GENOMIC DNA]</scope>
    <source>
        <strain evidence="12 13">YSK</strain>
    </source>
</reference>
<dbReference type="AlphaFoldDB" id="A0A059XQF4"/>
<dbReference type="InterPro" id="IPR036631">
    <property type="entry name" value="MGMT_N_sf"/>
</dbReference>
<evidence type="ECO:0000256" key="8">
    <source>
        <dbReference type="ARBA" id="ARBA00049348"/>
    </source>
</evidence>
<dbReference type="FunFam" id="1.10.10.10:FF:000214">
    <property type="entry name" value="Methylated-DNA--protein-cysteine methyltransferase"/>
    <property type="match status" value="1"/>
</dbReference>
<keyword evidence="5 9" id="KW-0808">Transferase</keyword>
<comment type="miscellaneous">
    <text evidence="9">This enzyme catalyzes only one turnover and therefore is not strictly catalytic. According to one definition, an enzyme is a biocatalyst that acts repeatedly and over many reaction cycles.</text>
</comment>
<evidence type="ECO:0000256" key="9">
    <source>
        <dbReference type="HAMAP-Rule" id="MF_00772"/>
    </source>
</evidence>
<dbReference type="InterPro" id="IPR023546">
    <property type="entry name" value="MGMT"/>
</dbReference>
<comment type="subcellular location">
    <subcellularLocation>
        <location evidence="9">Cytoplasm</location>
    </subcellularLocation>
</comment>
<dbReference type="Gene3D" id="1.10.10.10">
    <property type="entry name" value="Winged helix-like DNA-binding domain superfamily/Winged helix DNA-binding domain"/>
    <property type="match status" value="1"/>
</dbReference>
<name>A0A059XQF4_9BACT</name>
<accession>A0A059XQF4</accession>
<comment type="function">
    <text evidence="9">Involved in the cellular defense against the biological effects of O6-methylguanine (O6-MeG) and O4-methylthymine (O4-MeT) in DNA. Repairs the methylated nucleobase in DNA by stoichiometrically transferring the methyl group to a cysteine residue in the enzyme. This is a suicide reaction: the enzyme is irreversibly inactivated.</text>
</comment>
<evidence type="ECO:0000256" key="6">
    <source>
        <dbReference type="ARBA" id="ARBA00022763"/>
    </source>
</evidence>
<feature type="domain" description="Methylguanine DNA methyltransferase ribonuclease-like" evidence="11">
    <location>
        <begin position="8"/>
        <end position="73"/>
    </location>
</feature>
<dbReference type="Pfam" id="PF02870">
    <property type="entry name" value="Methyltransf_1N"/>
    <property type="match status" value="1"/>
</dbReference>
<dbReference type="GO" id="GO:0032259">
    <property type="term" value="P:methylation"/>
    <property type="evidence" value="ECO:0007669"/>
    <property type="project" value="UniProtKB-KW"/>
</dbReference>
<protein>
    <recommendedName>
        <fullName evidence="9">Methylated-DNA--protein-cysteine methyltransferase</fullName>
        <ecNumber evidence="9">2.1.1.63</ecNumber>
    </recommendedName>
    <alternativeName>
        <fullName evidence="9">6-O-methylguanine-DNA methyltransferase</fullName>
        <shortName evidence="9">MGMT</shortName>
    </alternativeName>
    <alternativeName>
        <fullName evidence="9">O-6-methylguanine-DNA-alkyltransferase</fullName>
    </alternativeName>
</protein>
<keyword evidence="6 9" id="KW-0227">DNA damage</keyword>
<gene>
    <name evidence="12" type="ORF">Y981_08370</name>
</gene>
<dbReference type="RefSeq" id="WP_038505626.1">
    <property type="nucleotide sequence ID" value="NZ_CP007243.1"/>
</dbReference>
<dbReference type="SUPFAM" id="SSF46767">
    <property type="entry name" value="Methylated DNA-protein cysteine methyltransferase, C-terminal domain"/>
    <property type="match status" value="1"/>
</dbReference>
<evidence type="ECO:0000256" key="1">
    <source>
        <dbReference type="ARBA" id="ARBA00001286"/>
    </source>
</evidence>
<reference evidence="13" key="1">
    <citation type="submission" date="2014-02" db="EMBL/GenBank/DDBJ databases">
        <title>Complete genome sequence and comparative genomic analysis of the nitrogen-fixing bacterium Leptospirillum ferriphilum YSK.</title>
        <authorList>
            <person name="Guo X."/>
            <person name="Yin H."/>
            <person name="Liang Y."/>
            <person name="Hu Q."/>
            <person name="Ma L."/>
            <person name="Xiao Y."/>
            <person name="Zhang X."/>
            <person name="Qiu G."/>
            <person name="Liu X."/>
        </authorList>
    </citation>
    <scope>NUCLEOTIDE SEQUENCE [LARGE SCALE GENOMIC DNA]</scope>
    <source>
        <strain evidence="13">YSK</strain>
    </source>
</reference>
<dbReference type="EMBL" id="CP007243">
    <property type="protein sequence ID" value="AIA30769.1"/>
    <property type="molecule type" value="Genomic_DNA"/>
</dbReference>
<dbReference type="CDD" id="cd06445">
    <property type="entry name" value="ATase"/>
    <property type="match status" value="1"/>
</dbReference>
<evidence type="ECO:0000256" key="4">
    <source>
        <dbReference type="ARBA" id="ARBA00022603"/>
    </source>
</evidence>
<proteinExistence type="inferred from homology"/>
<dbReference type="InterPro" id="IPR001497">
    <property type="entry name" value="MethylDNA_cys_MeTrfase_AS"/>
</dbReference>
<dbReference type="InterPro" id="IPR036388">
    <property type="entry name" value="WH-like_DNA-bd_sf"/>
</dbReference>
<keyword evidence="3 9" id="KW-0963">Cytoplasm</keyword>
<sequence length="162" mass="17912">MNSGSLRIKTPLGPVTLLSEEGALIRVFFDGTPEPSERVSGGDDKDSLLASAAGQIGEYLDGRRREFRLPVRLSGTPFQRDVWEVLRTIPYGKTLSYQEITRLLGKDDRHLRAVGSAISKNPLMILVPCHRVIGSDGSLTGYAGGLDRKKALLELERRHMPR</sequence>
<feature type="active site" description="Nucleophile; methyl group acceptor" evidence="9">
    <location>
        <position position="129"/>
    </location>
</feature>
<dbReference type="PROSITE" id="PS00374">
    <property type="entry name" value="MGMT"/>
    <property type="match status" value="1"/>
</dbReference>
<dbReference type="Gene3D" id="3.30.160.70">
    <property type="entry name" value="Methylated DNA-protein cysteine methyltransferase domain"/>
    <property type="match status" value="1"/>
</dbReference>
<dbReference type="NCBIfam" id="TIGR00589">
    <property type="entry name" value="ogt"/>
    <property type="match status" value="1"/>
</dbReference>